<dbReference type="RefSeq" id="WP_201157765.1">
    <property type="nucleotide sequence ID" value="NZ_NHSD01000284.1"/>
</dbReference>
<name>A0A934TMQ5_9RHOB</name>
<reference evidence="4" key="1">
    <citation type="submission" date="2017-05" db="EMBL/GenBank/DDBJ databases">
        <authorList>
            <person name="Imhoff J.F."/>
            <person name="Rahn T."/>
            <person name="Kuenzel S."/>
            <person name="Neulinger S.C."/>
        </authorList>
    </citation>
    <scope>NUCLEOTIDE SEQUENCE</scope>
    <source>
        <strain evidence="4">LMG 28126</strain>
    </source>
</reference>
<gene>
    <name evidence="4" type="ORF">CCR87_11880</name>
</gene>
<dbReference type="PANTHER" id="PTHR30576:SF0">
    <property type="entry name" value="UNDECAPRENYL-PHOSPHATE N-ACETYLGALACTOSAMINYL 1-PHOSPHATE TRANSFERASE-RELATED"/>
    <property type="match status" value="1"/>
</dbReference>
<evidence type="ECO:0000259" key="3">
    <source>
        <dbReference type="Pfam" id="PF02397"/>
    </source>
</evidence>
<dbReference type="PANTHER" id="PTHR30576">
    <property type="entry name" value="COLANIC BIOSYNTHESIS UDP-GLUCOSE LIPID CARRIER TRANSFERASE"/>
    <property type="match status" value="1"/>
</dbReference>
<dbReference type="Proteomes" id="UP000706333">
    <property type="component" value="Unassembled WGS sequence"/>
</dbReference>
<comment type="caution">
    <text evidence="4">The sequence shown here is derived from an EMBL/GenBank/DDBJ whole genome shotgun (WGS) entry which is preliminary data.</text>
</comment>
<keyword evidence="4" id="KW-0808">Transferase</keyword>
<evidence type="ECO:0000313" key="5">
    <source>
        <dbReference type="Proteomes" id="UP000706333"/>
    </source>
</evidence>
<dbReference type="EMBL" id="NHSD01000284">
    <property type="protein sequence ID" value="MBK5928017.1"/>
    <property type="molecule type" value="Genomic_DNA"/>
</dbReference>
<dbReference type="GO" id="GO:0000271">
    <property type="term" value="P:polysaccharide biosynthetic process"/>
    <property type="evidence" value="ECO:0007669"/>
    <property type="project" value="UniProtKB-KW"/>
</dbReference>
<feature type="domain" description="Bacterial sugar transferase" evidence="3">
    <location>
        <begin position="11"/>
        <end position="204"/>
    </location>
</feature>
<evidence type="ECO:0000313" key="4">
    <source>
        <dbReference type="EMBL" id="MBK5928017.1"/>
    </source>
</evidence>
<dbReference type="InterPro" id="IPR003362">
    <property type="entry name" value="Bact_transf"/>
</dbReference>
<accession>A0A934TMQ5</accession>
<reference evidence="4" key="2">
    <citation type="journal article" date="2020" name="Microorganisms">
        <title>Osmotic Adaptation and Compatible Solute Biosynthesis of Phototrophic Bacteria as Revealed from Genome Analyses.</title>
        <authorList>
            <person name="Imhoff J.F."/>
            <person name="Rahn T."/>
            <person name="Kunzel S."/>
            <person name="Keller A."/>
            <person name="Neulinger S.C."/>
        </authorList>
    </citation>
    <scope>NUCLEOTIDE SEQUENCE</scope>
    <source>
        <strain evidence="4">LMG 28126</strain>
    </source>
</reference>
<keyword evidence="2" id="KW-0270">Exopolysaccharide synthesis</keyword>
<keyword evidence="5" id="KW-1185">Reference proteome</keyword>
<proteinExistence type="inferred from homology"/>
<dbReference type="GO" id="GO:0016780">
    <property type="term" value="F:phosphotransferase activity, for other substituted phosphate groups"/>
    <property type="evidence" value="ECO:0007669"/>
    <property type="project" value="TreeGrafter"/>
</dbReference>
<evidence type="ECO:0000256" key="1">
    <source>
        <dbReference type="ARBA" id="ARBA00006464"/>
    </source>
</evidence>
<comment type="similarity">
    <text evidence="1">Belongs to the bacterial sugar transferase family.</text>
</comment>
<sequence length="223" mass="25128">MSARKRIVPARALDLVLVVLVAPLALPLLAVLAGLVRLVDGAPVFHMAERMRTPTRSFRLYKLRTMRVAAEATGVLGGDRADQVTRLGRVLRRTRLDEVPQLWNILRGDMGFVGPRPPERLYVARCPELYARVLRDRPGLTGLATLVFHRHEERLLAACRTAAETDAVYMRRCVPRKARLDLVWQRRATACGELWLLARTVGGVVWRRPSPGRAGRRRAPPRP</sequence>
<protein>
    <submittedName>
        <fullName evidence="4">Sugar transferase</fullName>
    </submittedName>
</protein>
<dbReference type="Pfam" id="PF02397">
    <property type="entry name" value="Bac_transf"/>
    <property type="match status" value="1"/>
</dbReference>
<dbReference type="AlphaFoldDB" id="A0A934TMQ5"/>
<organism evidence="4 5">
    <name type="scientific">Rhodobaculum claviforme</name>
    <dbReference type="NCBI Taxonomy" id="1549854"/>
    <lineage>
        <taxon>Bacteria</taxon>
        <taxon>Pseudomonadati</taxon>
        <taxon>Pseudomonadota</taxon>
        <taxon>Alphaproteobacteria</taxon>
        <taxon>Rhodobacterales</taxon>
        <taxon>Paracoccaceae</taxon>
        <taxon>Rhodobaculum</taxon>
    </lineage>
</organism>
<evidence type="ECO:0000256" key="2">
    <source>
        <dbReference type="ARBA" id="ARBA00023169"/>
    </source>
</evidence>